<dbReference type="PANTHER" id="PTHR35146">
    <property type="entry name" value="UPF0178 PROTEIN YAII"/>
    <property type="match status" value="1"/>
</dbReference>
<dbReference type="AlphaFoldDB" id="A0A0P9AK16"/>
<reference evidence="3 4" key="1">
    <citation type="submission" date="2015-09" db="EMBL/GenBank/DDBJ databases">
        <title>Genome sequence of Oxobacter pfennigii DSM 3222.</title>
        <authorList>
            <person name="Poehlein A."/>
            <person name="Bengelsdorf F.R."/>
            <person name="Schiel-Bengelsdorf B."/>
            <person name="Duerre P."/>
            <person name="Daniel R."/>
        </authorList>
    </citation>
    <scope>NUCLEOTIDE SEQUENCE [LARGE SCALE GENOMIC DNA]</scope>
    <source>
        <strain evidence="3 4">DSM 3222</strain>
    </source>
</reference>
<evidence type="ECO:0000256" key="2">
    <source>
        <dbReference type="HAMAP-Rule" id="MF_00489"/>
    </source>
</evidence>
<evidence type="ECO:0000313" key="4">
    <source>
        <dbReference type="Proteomes" id="UP000050326"/>
    </source>
</evidence>
<organism evidence="3 4">
    <name type="scientific">Oxobacter pfennigii</name>
    <dbReference type="NCBI Taxonomy" id="36849"/>
    <lineage>
        <taxon>Bacteria</taxon>
        <taxon>Bacillati</taxon>
        <taxon>Bacillota</taxon>
        <taxon>Clostridia</taxon>
        <taxon>Eubacteriales</taxon>
        <taxon>Clostridiaceae</taxon>
        <taxon>Oxobacter</taxon>
    </lineage>
</organism>
<evidence type="ECO:0000313" key="3">
    <source>
        <dbReference type="EMBL" id="KPU45719.1"/>
    </source>
</evidence>
<sequence>MYCDIGDGIMTRILVDADACPVKEIIVKVAKEYSFPVTMFIDTSHILNDGYSEVITVEKSRDSVDFALVNKIIQGDIVVTQDYGVATMALAKGAKVVNQNGLIYTDENIEKLLFERHLSSKVRKSGGRAKGPRKRTKEDDEKFERAFRIILSQ</sequence>
<dbReference type="PANTHER" id="PTHR35146:SF1">
    <property type="entry name" value="UPF0178 PROTEIN YAII"/>
    <property type="match status" value="1"/>
</dbReference>
<proteinExistence type="inferred from homology"/>
<protein>
    <recommendedName>
        <fullName evidence="2">UPF0178 protein OXPF_09520</fullName>
    </recommendedName>
</protein>
<comment type="caution">
    <text evidence="3">The sequence shown here is derived from an EMBL/GenBank/DDBJ whole genome shotgun (WGS) entry which is preliminary data.</text>
</comment>
<dbReference type="Proteomes" id="UP000050326">
    <property type="component" value="Unassembled WGS sequence"/>
</dbReference>
<keyword evidence="4" id="KW-1185">Reference proteome</keyword>
<dbReference type="NCBIfam" id="NF001095">
    <property type="entry name" value="PRK00124.1"/>
    <property type="match status" value="1"/>
</dbReference>
<gene>
    <name evidence="3" type="ORF">OXPF_09520</name>
</gene>
<evidence type="ECO:0000256" key="1">
    <source>
        <dbReference type="ARBA" id="ARBA00008522"/>
    </source>
</evidence>
<dbReference type="InterPro" id="IPR003791">
    <property type="entry name" value="UPF0178"/>
</dbReference>
<dbReference type="HAMAP" id="MF_00489">
    <property type="entry name" value="UPF0178"/>
    <property type="match status" value="1"/>
</dbReference>
<accession>A0A0P9AK16</accession>
<dbReference type="Pfam" id="PF02639">
    <property type="entry name" value="DUF188"/>
    <property type="match status" value="1"/>
</dbReference>
<dbReference type="EMBL" id="LKET01000021">
    <property type="protein sequence ID" value="KPU45719.1"/>
    <property type="molecule type" value="Genomic_DNA"/>
</dbReference>
<dbReference type="STRING" id="36849.OXPF_09520"/>
<comment type="similarity">
    <text evidence="1 2">Belongs to the UPF0178 family.</text>
</comment>
<name>A0A0P9AK16_9CLOT</name>